<dbReference type="AlphaFoldDB" id="A0A437PRP3"/>
<evidence type="ECO:0000313" key="1">
    <source>
        <dbReference type="EMBL" id="RVU24933.1"/>
    </source>
</evidence>
<dbReference type="InterPro" id="IPR027056">
    <property type="entry name" value="Gluconate_2DH_su3"/>
</dbReference>
<dbReference type="Pfam" id="PF13618">
    <property type="entry name" value="Gluconate_2-dh3"/>
    <property type="match status" value="1"/>
</dbReference>
<dbReference type="Proteomes" id="UP000282832">
    <property type="component" value="Unassembled WGS sequence"/>
</dbReference>
<comment type="caution">
    <text evidence="1">The sequence shown here is derived from an EMBL/GenBank/DDBJ whole genome shotgun (WGS) entry which is preliminary data.</text>
</comment>
<accession>A0A437PRP3</accession>
<keyword evidence="2" id="KW-1185">Reference proteome</keyword>
<reference evidence="1 2" key="1">
    <citation type="submission" date="2019-01" db="EMBL/GenBank/DDBJ databases">
        <authorList>
            <person name="Chen W.-M."/>
        </authorList>
    </citation>
    <scope>NUCLEOTIDE SEQUENCE [LARGE SCALE GENOMIC DNA]</scope>
    <source>
        <strain evidence="1 2">FSY-15</strain>
    </source>
</reference>
<dbReference type="EMBL" id="SACY01000003">
    <property type="protein sequence ID" value="RVU24933.1"/>
    <property type="molecule type" value="Genomic_DNA"/>
</dbReference>
<dbReference type="RefSeq" id="WP_127804117.1">
    <property type="nucleotide sequence ID" value="NZ_SACY01000003.1"/>
</dbReference>
<protein>
    <submittedName>
        <fullName evidence="1">Gluconate 2-dehydrogenase subunit 3 family protein</fullName>
    </submittedName>
</protein>
<organism evidence="1 2">
    <name type="scientific">Sandaracinomonas limnophila</name>
    <dbReference type="NCBI Taxonomy" id="1862386"/>
    <lineage>
        <taxon>Bacteria</taxon>
        <taxon>Pseudomonadati</taxon>
        <taxon>Bacteroidota</taxon>
        <taxon>Cytophagia</taxon>
        <taxon>Cytophagales</taxon>
        <taxon>Flectobacillaceae</taxon>
        <taxon>Sandaracinomonas</taxon>
    </lineage>
</organism>
<sequence>MNELNRRDVLQQLAILLGGTISAPVLAGIRGEKTYHGISVEATTKQINIIREVADLIIPSTGTPGAKAAKVEEFIVRVVKDCYTQEDQNHFYAGLDQLNADCKSVHGKEFLEANATQQKEALTKCMLEADQERKANRGKKAPTPFFFMIKELSTTGYFTSKIGASEALEYLPIPGKFDGCMPLSPSQKTWAI</sequence>
<dbReference type="OrthoDB" id="6385145at2"/>
<gene>
    <name evidence="1" type="ORF">EOJ36_07970</name>
</gene>
<evidence type="ECO:0000313" key="2">
    <source>
        <dbReference type="Proteomes" id="UP000282832"/>
    </source>
</evidence>
<name>A0A437PRP3_9BACT</name>
<proteinExistence type="predicted"/>